<keyword evidence="2" id="KW-0813">Transport</keyword>
<protein>
    <submittedName>
        <fullName evidence="5">TonB-dependent receptor</fullName>
    </submittedName>
</protein>
<dbReference type="Pfam" id="PF13715">
    <property type="entry name" value="CarbopepD_reg_2"/>
    <property type="match status" value="1"/>
</dbReference>
<evidence type="ECO:0000313" key="5">
    <source>
        <dbReference type="EMBL" id="TBO43576.1"/>
    </source>
</evidence>
<keyword evidence="2" id="KW-0998">Cell outer membrane</keyword>
<dbReference type="InterPro" id="IPR039426">
    <property type="entry name" value="TonB-dep_rcpt-like"/>
</dbReference>
<comment type="caution">
    <text evidence="5">The sequence shown here is derived from an EMBL/GenBank/DDBJ whole genome shotgun (WGS) entry which is preliminary data.</text>
</comment>
<dbReference type="Gene3D" id="2.60.40.1120">
    <property type="entry name" value="Carboxypeptidase-like, regulatory domain"/>
    <property type="match status" value="1"/>
</dbReference>
<dbReference type="AlphaFoldDB" id="A0A4Q9HF56"/>
<sequence>MLKLSAVFWLLCACVLPAYSIKNYGSLDKKSLLWQQTEGTIRGAVTDEQGISIPAVTITVKNKSTKAVTDANGRYSISANGNDVLVFNYVGFNSQEVSISNRATVNVKLITSSEALTEVVVVGYGEQRRSSVTGSIAKVNSAELTETPVPTVSQALIGKVAGVTSRAPDGRPGAEARLQIRNLGDPLYVIDGVPSGAQQFNNLNSEDIESLSILKDAAAAIYGLRASNGVVLVLTKKGGFNKENKINVNAYYGLQSLFRFPKAASAGDYVRALAEADINQNGTSVWTPEEVNKWQQGVPGYEGFDWSTYIKDYAPQSYINLNTTGGSQKTSYYLSLSRMDQDAVFEGYNFNRTNLQSNIETRIGQRLKAGIKINGKIEIRDLLGLPGEDDYFNALLGQFRNLPTEGPYANGNPAYPATNNNFATNYATFEYSGYNKTERRTLQTTFDLEYKFPIKGLTANGMYSFFYNNLLGNTYEKTYKTYTYNAATDAYNVTGGQQNPYRSRDNGYIIDNVLRLQLNYAGTFGKHNVSAIAAMETQERVDKLFFVRSQPVSNEIDIINFFNELQAVSDRVTEEARAGFIFRANYDFDSKYLLEIGGRYDGSWRFPVGQRWGLFPFVSGGWRISKAGFMQGEGIQKVITDLKLRASYGETGSEDNGVGAFAYLPGYNFGSGNAFLDGQLITGIAARGLPVTRLTWVKSAITNIALDFSLWKGKLGGSVEVFRRDLTGIPAPRYDVLLPIEVGFAAPSENLNANRTLGIEMALNHSGKSGELGYSVGINATLARLRNVYTYKPRFGNSIDRYRNSIEDRWARINWGYEFIGQFQSQEQIANYPVDIDGQNNTTLLPGDFIYKDQNNDGVIDGLDERPNGYSESNLPYLNFGLNSSFAYKGFDVQLNFAGATMQSRGRAAELKLPFQNDANSPDFLLNDRWHRENIFDVNSPWIPGTYPALKKSNNESNQRASSFWFRNTSYLRLRNVQLGYNLPQKWLKGAKISKVRIYANGFNLFSIDNLKDIGVDPETQLNTGLEYPSVRVYNLGVNLTF</sequence>
<dbReference type="RefSeq" id="WP_131029224.1">
    <property type="nucleotide sequence ID" value="NZ_SIXF01000004.1"/>
</dbReference>
<gene>
    <name evidence="5" type="ORF">EYS08_06375</name>
</gene>
<feature type="signal peptide" evidence="3">
    <location>
        <begin position="1"/>
        <end position="18"/>
    </location>
</feature>
<comment type="similarity">
    <text evidence="2">Belongs to the TonB-dependent receptor family.</text>
</comment>
<proteinExistence type="inferred from homology"/>
<feature type="chain" id="PRO_5020255632" evidence="3">
    <location>
        <begin position="19"/>
        <end position="1042"/>
    </location>
</feature>
<dbReference type="GO" id="GO:0015344">
    <property type="term" value="F:siderophore uptake transmembrane transporter activity"/>
    <property type="evidence" value="ECO:0007669"/>
    <property type="project" value="TreeGrafter"/>
</dbReference>
<accession>A0A4Q9HF56</accession>
<keyword evidence="5" id="KW-0675">Receptor</keyword>
<dbReference type="SUPFAM" id="SSF49464">
    <property type="entry name" value="Carboxypeptidase regulatory domain-like"/>
    <property type="match status" value="1"/>
</dbReference>
<keyword evidence="2" id="KW-0472">Membrane</keyword>
<evidence type="ECO:0000313" key="6">
    <source>
        <dbReference type="Proteomes" id="UP000291819"/>
    </source>
</evidence>
<dbReference type="NCBIfam" id="TIGR04056">
    <property type="entry name" value="OMP_RagA_SusC"/>
    <property type="match status" value="1"/>
</dbReference>
<dbReference type="GO" id="GO:0009279">
    <property type="term" value="C:cell outer membrane"/>
    <property type="evidence" value="ECO:0007669"/>
    <property type="project" value="UniProtKB-SubCell"/>
</dbReference>
<keyword evidence="2" id="KW-1134">Transmembrane beta strand</keyword>
<dbReference type="InterPro" id="IPR023996">
    <property type="entry name" value="TonB-dep_OMP_SusC/RagA"/>
</dbReference>
<evidence type="ECO:0000256" key="2">
    <source>
        <dbReference type="PROSITE-ProRule" id="PRU01360"/>
    </source>
</evidence>
<dbReference type="PROSITE" id="PS52016">
    <property type="entry name" value="TONB_DEPENDENT_REC_3"/>
    <property type="match status" value="1"/>
</dbReference>
<dbReference type="InterPro" id="IPR012910">
    <property type="entry name" value="Plug_dom"/>
</dbReference>
<dbReference type="GO" id="GO:0044718">
    <property type="term" value="P:siderophore transmembrane transport"/>
    <property type="evidence" value="ECO:0007669"/>
    <property type="project" value="TreeGrafter"/>
</dbReference>
<keyword evidence="2" id="KW-0812">Transmembrane</keyword>
<comment type="subcellular location">
    <subcellularLocation>
        <location evidence="2">Cell outer membrane</location>
        <topology evidence="2">Multi-pass membrane protein</topology>
    </subcellularLocation>
</comment>
<evidence type="ECO:0000256" key="1">
    <source>
        <dbReference type="ARBA" id="ARBA00022729"/>
    </source>
</evidence>
<feature type="domain" description="TonB-dependent receptor plug" evidence="4">
    <location>
        <begin position="130"/>
        <end position="230"/>
    </location>
</feature>
<dbReference type="InterPro" id="IPR037066">
    <property type="entry name" value="Plug_dom_sf"/>
</dbReference>
<dbReference type="PANTHER" id="PTHR30069:SF29">
    <property type="entry name" value="HEMOGLOBIN AND HEMOGLOBIN-HAPTOGLOBIN-BINDING PROTEIN 1-RELATED"/>
    <property type="match status" value="1"/>
</dbReference>
<keyword evidence="6" id="KW-1185">Reference proteome</keyword>
<dbReference type="NCBIfam" id="TIGR04057">
    <property type="entry name" value="SusC_RagA_signa"/>
    <property type="match status" value="1"/>
</dbReference>
<name>A0A4Q9HF56_9SPHI</name>
<reference evidence="5 6" key="1">
    <citation type="submission" date="2019-02" db="EMBL/GenBank/DDBJ databases">
        <title>Pedobacter kyonggii whole genome sequence analysis.</title>
        <authorList>
            <person name="Dahal R.H."/>
        </authorList>
    </citation>
    <scope>NUCLEOTIDE SEQUENCE [LARGE SCALE GENOMIC DNA]</scope>
    <source>
        <strain evidence="5 6">K-4-11-1</strain>
    </source>
</reference>
<dbReference type="InterPro" id="IPR023997">
    <property type="entry name" value="TonB-dep_OMP_SusC/RagA_CS"/>
</dbReference>
<dbReference type="SUPFAM" id="SSF56935">
    <property type="entry name" value="Porins"/>
    <property type="match status" value="1"/>
</dbReference>
<dbReference type="PANTHER" id="PTHR30069">
    <property type="entry name" value="TONB-DEPENDENT OUTER MEMBRANE RECEPTOR"/>
    <property type="match status" value="1"/>
</dbReference>
<dbReference type="Proteomes" id="UP000291819">
    <property type="component" value="Unassembled WGS sequence"/>
</dbReference>
<evidence type="ECO:0000256" key="3">
    <source>
        <dbReference type="SAM" id="SignalP"/>
    </source>
</evidence>
<dbReference type="Gene3D" id="2.170.130.10">
    <property type="entry name" value="TonB-dependent receptor, plug domain"/>
    <property type="match status" value="1"/>
</dbReference>
<keyword evidence="1 3" id="KW-0732">Signal</keyword>
<dbReference type="InterPro" id="IPR008969">
    <property type="entry name" value="CarboxyPept-like_regulatory"/>
</dbReference>
<dbReference type="OrthoDB" id="9768177at2"/>
<dbReference type="Pfam" id="PF07715">
    <property type="entry name" value="Plug"/>
    <property type="match status" value="1"/>
</dbReference>
<evidence type="ECO:0000259" key="4">
    <source>
        <dbReference type="Pfam" id="PF07715"/>
    </source>
</evidence>
<dbReference type="EMBL" id="SIXF01000004">
    <property type="protein sequence ID" value="TBO43576.1"/>
    <property type="molecule type" value="Genomic_DNA"/>
</dbReference>
<organism evidence="5 6">
    <name type="scientific">Pedobacter kyonggii</name>
    <dbReference type="NCBI Taxonomy" id="1926871"/>
    <lineage>
        <taxon>Bacteria</taxon>
        <taxon>Pseudomonadati</taxon>
        <taxon>Bacteroidota</taxon>
        <taxon>Sphingobacteriia</taxon>
        <taxon>Sphingobacteriales</taxon>
        <taxon>Sphingobacteriaceae</taxon>
        <taxon>Pedobacter</taxon>
    </lineage>
</organism>